<accession>A0A8J5CLJ4</accession>
<dbReference type="InterPro" id="IPR029063">
    <property type="entry name" value="SAM-dependent_MTases_sf"/>
</dbReference>
<dbReference type="InterPro" id="IPR052356">
    <property type="entry name" value="Thiol_S-MT"/>
</dbReference>
<name>A0A8J5CLJ4_CHIOP</name>
<comment type="caution">
    <text evidence="3">The sequence shown here is derived from an EMBL/GenBank/DDBJ whole genome shotgun (WGS) entry which is preliminary data.</text>
</comment>
<feature type="domain" description="Methyltransferase type 11" evidence="2">
    <location>
        <begin position="102"/>
        <end position="186"/>
    </location>
</feature>
<keyword evidence="3" id="KW-0489">Methyltransferase</keyword>
<dbReference type="GO" id="GO:0008757">
    <property type="term" value="F:S-adenosylmethionine-dependent methyltransferase activity"/>
    <property type="evidence" value="ECO:0007669"/>
    <property type="project" value="InterPro"/>
</dbReference>
<dbReference type="Proteomes" id="UP000770661">
    <property type="component" value="Unassembled WGS sequence"/>
</dbReference>
<dbReference type="OrthoDB" id="416496at2759"/>
<keyword evidence="1" id="KW-0472">Membrane</keyword>
<protein>
    <submittedName>
        <fullName evidence="3">Methyltransferase-like protein 7A</fullName>
    </submittedName>
</protein>
<keyword evidence="1" id="KW-0812">Transmembrane</keyword>
<keyword evidence="3" id="KW-0808">Transferase</keyword>
<dbReference type="InterPro" id="IPR013216">
    <property type="entry name" value="Methyltransf_11"/>
</dbReference>
<organism evidence="3 4">
    <name type="scientific">Chionoecetes opilio</name>
    <name type="common">Atlantic snow crab</name>
    <name type="synonym">Cancer opilio</name>
    <dbReference type="NCBI Taxonomy" id="41210"/>
    <lineage>
        <taxon>Eukaryota</taxon>
        <taxon>Metazoa</taxon>
        <taxon>Ecdysozoa</taxon>
        <taxon>Arthropoda</taxon>
        <taxon>Crustacea</taxon>
        <taxon>Multicrustacea</taxon>
        <taxon>Malacostraca</taxon>
        <taxon>Eumalacostraca</taxon>
        <taxon>Eucarida</taxon>
        <taxon>Decapoda</taxon>
        <taxon>Pleocyemata</taxon>
        <taxon>Brachyura</taxon>
        <taxon>Eubrachyura</taxon>
        <taxon>Majoidea</taxon>
        <taxon>Majidae</taxon>
        <taxon>Chionoecetes</taxon>
    </lineage>
</organism>
<reference evidence="3" key="1">
    <citation type="submission" date="2020-07" db="EMBL/GenBank/DDBJ databases">
        <title>The High-quality genome of the commercially important snow crab, Chionoecetes opilio.</title>
        <authorList>
            <person name="Jeong J.-H."/>
            <person name="Ryu S."/>
        </authorList>
    </citation>
    <scope>NUCLEOTIDE SEQUENCE</scope>
    <source>
        <strain evidence="3">MADBK_172401_WGS</strain>
        <tissue evidence="3">Digestive gland</tissue>
    </source>
</reference>
<keyword evidence="1" id="KW-1133">Transmembrane helix</keyword>
<dbReference type="GO" id="GO:0032259">
    <property type="term" value="P:methylation"/>
    <property type="evidence" value="ECO:0007669"/>
    <property type="project" value="UniProtKB-KW"/>
</dbReference>
<evidence type="ECO:0000256" key="1">
    <source>
        <dbReference type="SAM" id="Phobius"/>
    </source>
</evidence>
<dbReference type="Pfam" id="PF08241">
    <property type="entry name" value="Methyltransf_11"/>
    <property type="match status" value="1"/>
</dbReference>
<dbReference type="EMBL" id="JACEEZ010020124">
    <property type="protein sequence ID" value="KAG0714960.1"/>
    <property type="molecule type" value="Genomic_DNA"/>
</dbReference>
<dbReference type="PANTHER" id="PTHR45036">
    <property type="entry name" value="METHYLTRANSFERASE LIKE 7B"/>
    <property type="match status" value="1"/>
</dbReference>
<keyword evidence="4" id="KW-1185">Reference proteome</keyword>
<dbReference type="PANTHER" id="PTHR45036:SF1">
    <property type="entry name" value="METHYLTRANSFERASE LIKE 7A"/>
    <property type="match status" value="1"/>
</dbReference>
<sequence>MGIPDEEASEEACGCLYLVLGVLSAVWLVYKIANATQSRWFAWVMHFCTKDIFPALEEIKKEHFAPCQPLSPTTRNYARITPSESWKSELAQVCVNFAHYPAGSRLVVVDPNPHFKSYFDDNIKNFSHIQAEEFIVTTGDEMSAVSDGSVDVVVETLVLCSLASDKVEATLKEIQRVLVPGGKFYFMEHIAEFDLKKYRWRRRLQDVLTYWIPVWPFIFDGCCLDRETLPAIQQAGFSSVQAQKYYAPVPNILFDPERPNLKGVATN</sequence>
<gene>
    <name evidence="3" type="primary">METTL7A_0</name>
    <name evidence="3" type="ORF">GWK47_013049</name>
</gene>
<feature type="transmembrane region" description="Helical" evidence="1">
    <location>
        <begin position="12"/>
        <end position="30"/>
    </location>
</feature>
<dbReference type="Gene3D" id="3.40.50.150">
    <property type="entry name" value="Vaccinia Virus protein VP39"/>
    <property type="match status" value="1"/>
</dbReference>
<proteinExistence type="predicted"/>
<evidence type="ECO:0000313" key="4">
    <source>
        <dbReference type="Proteomes" id="UP000770661"/>
    </source>
</evidence>
<evidence type="ECO:0000313" key="3">
    <source>
        <dbReference type="EMBL" id="KAG0714960.1"/>
    </source>
</evidence>
<dbReference type="AlphaFoldDB" id="A0A8J5CLJ4"/>
<dbReference type="SUPFAM" id="SSF53335">
    <property type="entry name" value="S-adenosyl-L-methionine-dependent methyltransferases"/>
    <property type="match status" value="1"/>
</dbReference>
<evidence type="ECO:0000259" key="2">
    <source>
        <dbReference type="Pfam" id="PF08241"/>
    </source>
</evidence>